<feature type="binding site" evidence="7">
    <location>
        <position position="60"/>
    </location>
    <ligand>
        <name>Zn(2+)</name>
        <dbReference type="ChEBI" id="CHEBI:29105"/>
        <label>2</label>
    </ligand>
</feature>
<protein>
    <recommendedName>
        <fullName evidence="7">Hydroxyacylglutathione hydrolase</fullName>
        <ecNumber evidence="7">3.1.2.6</ecNumber>
    </recommendedName>
    <alternativeName>
        <fullName evidence="7">Glyoxalase II</fullName>
        <shortName evidence="7">Glx II</shortName>
    </alternativeName>
</protein>
<dbReference type="EC" id="3.1.2.6" evidence="7"/>
<dbReference type="CDD" id="cd07723">
    <property type="entry name" value="hydroxyacylglutathione_hydrolase_MBL-fold"/>
    <property type="match status" value="1"/>
</dbReference>
<comment type="subunit">
    <text evidence="7">Monomer.</text>
</comment>
<dbReference type="GO" id="GO:0004416">
    <property type="term" value="F:hydroxyacylglutathione hydrolase activity"/>
    <property type="evidence" value="ECO:0007669"/>
    <property type="project" value="UniProtKB-UniRule"/>
</dbReference>
<comment type="cofactor">
    <cofactor evidence="7">
        <name>Zn(2+)</name>
        <dbReference type="ChEBI" id="CHEBI:29105"/>
    </cofactor>
    <text evidence="7">Binds 2 Zn(2+) ions per subunit.</text>
</comment>
<dbReference type="InterPro" id="IPR017782">
    <property type="entry name" value="Hydroxyacylglutathione_Hdrlase"/>
</dbReference>
<dbReference type="InterPro" id="IPR036866">
    <property type="entry name" value="RibonucZ/Hydroxyglut_hydro"/>
</dbReference>
<evidence type="ECO:0000256" key="3">
    <source>
        <dbReference type="ARBA" id="ARBA00006759"/>
    </source>
</evidence>
<dbReference type="SMART" id="SM00849">
    <property type="entry name" value="Lactamase_B"/>
    <property type="match status" value="1"/>
</dbReference>
<evidence type="ECO:0000256" key="6">
    <source>
        <dbReference type="ARBA" id="ARBA00022833"/>
    </source>
</evidence>
<dbReference type="PIRSF" id="PIRSF005457">
    <property type="entry name" value="Glx"/>
    <property type="match status" value="1"/>
</dbReference>
<feature type="binding site" evidence="7">
    <location>
        <position position="57"/>
    </location>
    <ligand>
        <name>Zn(2+)</name>
        <dbReference type="ChEBI" id="CHEBI:29105"/>
        <label>1</label>
    </ligand>
</feature>
<comment type="similarity">
    <text evidence="3 7">Belongs to the metallo-beta-lactamase superfamily. Glyoxalase II family.</text>
</comment>
<reference evidence="10" key="1">
    <citation type="submission" date="2017-11" db="EMBL/GenBank/DDBJ databases">
        <title>Complete genome sequence of Moraxella osloensis NP7 isolated from human skin.</title>
        <authorList>
            <person name="Lee K."/>
            <person name="Lim J.Y."/>
            <person name="Hwang I."/>
        </authorList>
    </citation>
    <scope>NUCLEOTIDE SEQUENCE [LARGE SCALE GENOMIC DNA]</scope>
    <source>
        <strain evidence="10">NP7</strain>
    </source>
</reference>
<feature type="binding site" evidence="7">
    <location>
        <position position="59"/>
    </location>
    <ligand>
        <name>Zn(2+)</name>
        <dbReference type="ChEBI" id="CHEBI:29105"/>
        <label>2</label>
    </ligand>
</feature>
<organism evidence="9 10">
    <name type="scientific">Faucicola osloensis</name>
    <name type="common">Moraxella osloensis</name>
    <dbReference type="NCBI Taxonomy" id="34062"/>
    <lineage>
        <taxon>Bacteria</taxon>
        <taxon>Pseudomonadati</taxon>
        <taxon>Pseudomonadota</taxon>
        <taxon>Gammaproteobacteria</taxon>
        <taxon>Moraxellales</taxon>
        <taxon>Moraxellaceae</taxon>
        <taxon>Faucicola</taxon>
    </lineage>
</organism>
<evidence type="ECO:0000313" key="9">
    <source>
        <dbReference type="EMBL" id="ATR78970.1"/>
    </source>
</evidence>
<feature type="binding site" evidence="7">
    <location>
        <position position="55"/>
    </location>
    <ligand>
        <name>Zn(2+)</name>
        <dbReference type="ChEBI" id="CHEBI:29105"/>
        <label>1</label>
    </ligand>
</feature>
<proteinExistence type="inferred from homology"/>
<comment type="pathway">
    <text evidence="2 7">Secondary metabolite metabolism; methylglyoxal degradation; (R)-lactate from methylglyoxal: step 2/2.</text>
</comment>
<dbReference type="Gene3D" id="3.60.15.10">
    <property type="entry name" value="Ribonuclease Z/Hydroxyacylglutathione hydrolase-like"/>
    <property type="match status" value="1"/>
</dbReference>
<dbReference type="InterPro" id="IPR050110">
    <property type="entry name" value="Glyoxalase_II_hydrolase"/>
</dbReference>
<dbReference type="InterPro" id="IPR035680">
    <property type="entry name" value="Clx_II_MBL"/>
</dbReference>
<dbReference type="AlphaFoldDB" id="A0A2D2LVH5"/>
<evidence type="ECO:0000256" key="4">
    <source>
        <dbReference type="ARBA" id="ARBA00022723"/>
    </source>
</evidence>
<dbReference type="RefSeq" id="WP_100270212.1">
    <property type="nucleotide sequence ID" value="NZ_CP024443.1"/>
</dbReference>
<feature type="binding site" evidence="7">
    <location>
        <position position="175"/>
    </location>
    <ligand>
        <name>Zn(2+)</name>
        <dbReference type="ChEBI" id="CHEBI:29105"/>
        <label>2</label>
    </ligand>
</feature>
<evidence type="ECO:0000313" key="10">
    <source>
        <dbReference type="Proteomes" id="UP000229340"/>
    </source>
</evidence>
<dbReference type="GO" id="GO:0046872">
    <property type="term" value="F:metal ion binding"/>
    <property type="evidence" value="ECO:0007669"/>
    <property type="project" value="UniProtKB-KW"/>
</dbReference>
<dbReference type="InterPro" id="IPR001279">
    <property type="entry name" value="Metallo-B-lactamas"/>
</dbReference>
<dbReference type="STRING" id="34062.AXE82_02860"/>
<evidence type="ECO:0000256" key="2">
    <source>
        <dbReference type="ARBA" id="ARBA00004963"/>
    </source>
</evidence>
<evidence type="ECO:0000256" key="7">
    <source>
        <dbReference type="HAMAP-Rule" id="MF_01374"/>
    </source>
</evidence>
<comment type="function">
    <text evidence="7">Thiolesterase that catalyzes the hydrolysis of S-D-lactoyl-glutathione to form glutathione and D-lactic acid.</text>
</comment>
<feature type="binding site" evidence="7">
    <location>
        <position position="136"/>
    </location>
    <ligand>
        <name>Zn(2+)</name>
        <dbReference type="ChEBI" id="CHEBI:29105"/>
        <label>1</label>
    </ligand>
</feature>
<comment type="catalytic activity">
    <reaction evidence="1 7">
        <text>an S-(2-hydroxyacyl)glutathione + H2O = a 2-hydroxy carboxylate + glutathione + H(+)</text>
        <dbReference type="Rhea" id="RHEA:21864"/>
        <dbReference type="ChEBI" id="CHEBI:15377"/>
        <dbReference type="ChEBI" id="CHEBI:15378"/>
        <dbReference type="ChEBI" id="CHEBI:57925"/>
        <dbReference type="ChEBI" id="CHEBI:58896"/>
        <dbReference type="ChEBI" id="CHEBI:71261"/>
        <dbReference type="EC" id="3.1.2.6"/>
    </reaction>
</comment>
<dbReference type="HAMAP" id="MF_01374">
    <property type="entry name" value="Glyoxalase_2"/>
    <property type="match status" value="1"/>
</dbReference>
<name>A0A2D2LVH5_FAUOS</name>
<dbReference type="InterPro" id="IPR032282">
    <property type="entry name" value="HAGH_C"/>
</dbReference>
<keyword evidence="5 7" id="KW-0378">Hydrolase</keyword>
<dbReference type="PANTHER" id="PTHR43705">
    <property type="entry name" value="HYDROXYACYLGLUTATHIONE HYDROLASE"/>
    <property type="match status" value="1"/>
</dbReference>
<keyword evidence="4 7" id="KW-0479">Metal-binding</keyword>
<dbReference type="SUPFAM" id="SSF56281">
    <property type="entry name" value="Metallo-hydrolase/oxidoreductase"/>
    <property type="match status" value="1"/>
</dbReference>
<feature type="binding site" evidence="7">
    <location>
        <position position="136"/>
    </location>
    <ligand>
        <name>Zn(2+)</name>
        <dbReference type="ChEBI" id="CHEBI:29105"/>
        <label>2</label>
    </ligand>
</feature>
<evidence type="ECO:0000256" key="1">
    <source>
        <dbReference type="ARBA" id="ARBA00001623"/>
    </source>
</evidence>
<dbReference type="NCBIfam" id="TIGR03413">
    <property type="entry name" value="GSH_gloB"/>
    <property type="match status" value="1"/>
</dbReference>
<dbReference type="EMBL" id="CP024443">
    <property type="protein sequence ID" value="ATR78970.1"/>
    <property type="molecule type" value="Genomic_DNA"/>
</dbReference>
<evidence type="ECO:0000259" key="8">
    <source>
        <dbReference type="SMART" id="SM00849"/>
    </source>
</evidence>
<sequence>MLKIHPIPAFTDNYIWAIINDGTQEVIIVDAGDDKPVLEFVNRENLTITQIWVTHHHSDHIGGITALANVFPNAQIFAHVNIHPLINATHLIPVAEGRELTAWGSPVQVWQVAGHTENHLAYLVTLDNRLHIFCGDTLFRAGCGRVFTGTIEALFESFERFAQLHDDETLFYPAHEYTLSNLNFAQFIEPNNPAIAQAIAHDSELRQQNTPTLPTTLADEKAINPFMRAVIAPSDEMITTVQTQTGIEDDSHFEIFKALRQLKNNF</sequence>
<dbReference type="UniPathway" id="UPA00619">
    <property type="reaction ID" value="UER00676"/>
</dbReference>
<dbReference type="Pfam" id="PF16123">
    <property type="entry name" value="HAGH_C"/>
    <property type="match status" value="1"/>
</dbReference>
<dbReference type="PANTHER" id="PTHR43705:SF1">
    <property type="entry name" value="HYDROXYACYLGLUTATHIONE HYDROLASE GLOB"/>
    <property type="match status" value="1"/>
</dbReference>
<feature type="domain" description="Metallo-beta-lactamase" evidence="8">
    <location>
        <begin position="12"/>
        <end position="175"/>
    </location>
</feature>
<keyword evidence="6 7" id="KW-0862">Zinc</keyword>
<accession>A0A2D2LVH5</accession>
<dbReference type="Proteomes" id="UP000229340">
    <property type="component" value="Chromosome"/>
</dbReference>
<dbReference type="GO" id="GO:0019243">
    <property type="term" value="P:methylglyoxal catabolic process to D-lactate via S-lactoyl-glutathione"/>
    <property type="evidence" value="ECO:0007669"/>
    <property type="project" value="UniProtKB-UniRule"/>
</dbReference>
<evidence type="ECO:0000256" key="5">
    <source>
        <dbReference type="ARBA" id="ARBA00022801"/>
    </source>
</evidence>
<dbReference type="Pfam" id="PF00753">
    <property type="entry name" value="Lactamase_B"/>
    <property type="match status" value="1"/>
</dbReference>
<feature type="binding site" evidence="7">
    <location>
        <position position="115"/>
    </location>
    <ligand>
        <name>Zn(2+)</name>
        <dbReference type="ChEBI" id="CHEBI:29105"/>
        <label>1</label>
    </ligand>
</feature>
<gene>
    <name evidence="7 9" type="primary">gloB</name>
    <name evidence="9" type="ORF">NP7_06730</name>
</gene>